<dbReference type="PANTHER" id="PTHR46517">
    <property type="entry name" value="FRUCTOSE-2,6-BISPHOSPHATASE TIGAR"/>
    <property type="match status" value="1"/>
</dbReference>
<dbReference type="GO" id="GO:0004331">
    <property type="term" value="F:fructose-2,6-bisphosphate 2-phosphatase activity"/>
    <property type="evidence" value="ECO:0007669"/>
    <property type="project" value="TreeGrafter"/>
</dbReference>
<evidence type="ECO:0000313" key="5">
    <source>
        <dbReference type="Proteomes" id="UP000230108"/>
    </source>
</evidence>
<feature type="active site" description="Tele-phosphohistidine intermediate" evidence="2">
    <location>
        <position position="10"/>
    </location>
</feature>
<dbReference type="Gene3D" id="3.40.50.1240">
    <property type="entry name" value="Phosphoglycerate mutase-like"/>
    <property type="match status" value="1"/>
</dbReference>
<name>A0A2M7QDW2_9BACT</name>
<dbReference type="Pfam" id="PF00300">
    <property type="entry name" value="His_Phos_1"/>
    <property type="match status" value="1"/>
</dbReference>
<dbReference type="GO" id="GO:0045820">
    <property type="term" value="P:negative regulation of glycolytic process"/>
    <property type="evidence" value="ECO:0007669"/>
    <property type="project" value="TreeGrafter"/>
</dbReference>
<dbReference type="Proteomes" id="UP000230108">
    <property type="component" value="Unassembled WGS sequence"/>
</dbReference>
<dbReference type="PANTHER" id="PTHR46517:SF1">
    <property type="entry name" value="FRUCTOSE-2,6-BISPHOSPHATASE TIGAR"/>
    <property type="match status" value="1"/>
</dbReference>
<dbReference type="GO" id="GO:0005829">
    <property type="term" value="C:cytosol"/>
    <property type="evidence" value="ECO:0007669"/>
    <property type="project" value="TreeGrafter"/>
</dbReference>
<feature type="binding site" evidence="3">
    <location>
        <begin position="83"/>
        <end position="86"/>
    </location>
    <ligand>
        <name>substrate</name>
    </ligand>
</feature>
<comment type="caution">
    <text evidence="4">The sequence shown here is derived from an EMBL/GenBank/DDBJ whole genome shotgun (WGS) entry which is preliminary data.</text>
</comment>
<evidence type="ECO:0000256" key="1">
    <source>
        <dbReference type="ARBA" id="ARBA00022801"/>
    </source>
</evidence>
<accession>A0A2M7QDW2</accession>
<feature type="active site" description="Proton donor/acceptor" evidence="2">
    <location>
        <position position="83"/>
    </location>
</feature>
<keyword evidence="1" id="KW-0378">Hydrolase</keyword>
<dbReference type="PIRSF" id="PIRSF000709">
    <property type="entry name" value="6PFK_2-Ptase"/>
    <property type="match status" value="1"/>
</dbReference>
<evidence type="ECO:0000256" key="2">
    <source>
        <dbReference type="PIRSR" id="PIRSR613078-1"/>
    </source>
</evidence>
<gene>
    <name evidence="4" type="ORF">COY90_00880</name>
</gene>
<evidence type="ECO:0000313" key="4">
    <source>
        <dbReference type="EMBL" id="PIY69401.1"/>
    </source>
</evidence>
<protein>
    <submittedName>
        <fullName evidence="4">Histidine phosphatase family protein</fullName>
    </submittedName>
</protein>
<feature type="binding site" evidence="3">
    <location>
        <position position="59"/>
    </location>
    <ligand>
        <name>substrate</name>
    </ligand>
</feature>
<dbReference type="GO" id="GO:0043456">
    <property type="term" value="P:regulation of pentose-phosphate shunt"/>
    <property type="evidence" value="ECO:0007669"/>
    <property type="project" value="TreeGrafter"/>
</dbReference>
<dbReference type="EMBL" id="PFLF01000024">
    <property type="protein sequence ID" value="PIY69401.1"/>
    <property type="molecule type" value="Genomic_DNA"/>
</dbReference>
<dbReference type="AlphaFoldDB" id="A0A2M7QDW2"/>
<proteinExistence type="predicted"/>
<reference evidence="5" key="1">
    <citation type="submission" date="2017-09" db="EMBL/GenBank/DDBJ databases">
        <title>Depth-based differentiation of microbial function through sediment-hosted aquifers and enrichment of novel symbionts in the deep terrestrial subsurface.</title>
        <authorList>
            <person name="Probst A.J."/>
            <person name="Ladd B."/>
            <person name="Jarett J.K."/>
            <person name="Geller-Mcgrath D.E."/>
            <person name="Sieber C.M.K."/>
            <person name="Emerson J.B."/>
            <person name="Anantharaman K."/>
            <person name="Thomas B.C."/>
            <person name="Malmstrom R."/>
            <person name="Stieglmeier M."/>
            <person name="Klingl A."/>
            <person name="Woyke T."/>
            <person name="Ryan C.M."/>
            <person name="Banfield J.F."/>
        </authorList>
    </citation>
    <scope>NUCLEOTIDE SEQUENCE [LARGE SCALE GENOMIC DNA]</scope>
</reference>
<dbReference type="InterPro" id="IPR001345">
    <property type="entry name" value="PG/BPGM_mutase_AS"/>
</dbReference>
<sequence length="194" mass="22259">MPQKIIIIRHGETDSNRKRIVQGHLDIPLNDKGISQAQSAALQLKEHHIDVIFSSDLLRAYTTAEHTAKHHDLPIQKTSLLRERHYGSLQGVSFAMVAKKANAEFVHFSQVVRGREKEYGAESDEEMMERIRKFQTYLDNHKNKTVAIFTHGGLIALLLRHFLYLTAVEVDKMSFPNASPIILMKKGERYEIEK</sequence>
<dbReference type="InterPro" id="IPR051695">
    <property type="entry name" value="Phosphoglycerate_Mutase"/>
</dbReference>
<feature type="binding site" evidence="3">
    <location>
        <begin position="9"/>
        <end position="16"/>
    </location>
    <ligand>
        <name>substrate</name>
    </ligand>
</feature>
<dbReference type="SMART" id="SM00855">
    <property type="entry name" value="PGAM"/>
    <property type="match status" value="1"/>
</dbReference>
<dbReference type="InterPro" id="IPR029033">
    <property type="entry name" value="His_PPase_superfam"/>
</dbReference>
<organism evidence="4 5">
    <name type="scientific">Candidatus Roizmanbacteria bacterium CG_4_10_14_0_8_um_filter_39_9</name>
    <dbReference type="NCBI Taxonomy" id="1974829"/>
    <lineage>
        <taxon>Bacteria</taxon>
        <taxon>Candidatus Roizmaniibacteriota</taxon>
    </lineage>
</organism>
<dbReference type="PROSITE" id="PS00175">
    <property type="entry name" value="PG_MUTASE"/>
    <property type="match status" value="1"/>
</dbReference>
<dbReference type="SUPFAM" id="SSF53254">
    <property type="entry name" value="Phosphoglycerate mutase-like"/>
    <property type="match status" value="1"/>
</dbReference>
<evidence type="ECO:0000256" key="3">
    <source>
        <dbReference type="PIRSR" id="PIRSR613078-2"/>
    </source>
</evidence>
<dbReference type="InterPro" id="IPR013078">
    <property type="entry name" value="His_Pase_superF_clade-1"/>
</dbReference>
<dbReference type="CDD" id="cd07067">
    <property type="entry name" value="HP_PGM_like"/>
    <property type="match status" value="1"/>
</dbReference>